<sequence>MPFTLPQTIATREYVREKLRIKFGFGGLGGLFWAKGAACAYQIPGKVAPSLGSLLSSRASENRRILGTSHGAKTMENPAYQVKLLRHRQSSEAEKSKKFFNFFFVLLFFDFFFSWIKGAPFSAF</sequence>
<dbReference type="VEuPathDB" id="FungiDB:QG37_03616"/>
<accession>A0A0L0NZQ7</accession>
<evidence type="ECO:0000313" key="2">
    <source>
        <dbReference type="EMBL" id="KND99479.1"/>
    </source>
</evidence>
<organism evidence="2 3">
    <name type="scientific">Candidozyma auris</name>
    <name type="common">Yeast</name>
    <name type="synonym">Candida auris</name>
    <dbReference type="NCBI Taxonomy" id="498019"/>
    <lineage>
        <taxon>Eukaryota</taxon>
        <taxon>Fungi</taxon>
        <taxon>Dikarya</taxon>
        <taxon>Ascomycota</taxon>
        <taxon>Saccharomycotina</taxon>
        <taxon>Pichiomycetes</taxon>
        <taxon>Metschnikowiaceae</taxon>
        <taxon>Candidozyma</taxon>
    </lineage>
</organism>
<keyword evidence="1" id="KW-1133">Transmembrane helix</keyword>
<keyword evidence="1" id="KW-0472">Membrane</keyword>
<name>A0A0L0NZQ7_CANAR</name>
<gene>
    <name evidence="2" type="ORF">QG37_03616</name>
</gene>
<feature type="transmembrane region" description="Helical" evidence="1">
    <location>
        <begin position="99"/>
        <end position="116"/>
    </location>
</feature>
<dbReference type="AlphaFoldDB" id="A0A0L0NZQ7"/>
<protein>
    <submittedName>
        <fullName evidence="2">Uncharacterized protein</fullName>
    </submittedName>
</protein>
<dbReference type="EMBL" id="LGST01000023">
    <property type="protein sequence ID" value="KND99479.1"/>
    <property type="molecule type" value="Genomic_DNA"/>
</dbReference>
<comment type="caution">
    <text evidence="2">The sequence shown here is derived from an EMBL/GenBank/DDBJ whole genome shotgun (WGS) entry which is preliminary data.</text>
</comment>
<reference evidence="3" key="1">
    <citation type="journal article" date="2015" name="BMC Genomics">
        <title>Draft genome of a commonly misdiagnosed multidrug resistant pathogen Candida auris.</title>
        <authorList>
            <person name="Chatterjee S."/>
            <person name="Alampalli S.V."/>
            <person name="Nageshan R.K."/>
            <person name="Chettiar S.T."/>
            <person name="Joshi S."/>
            <person name="Tatu U.S."/>
        </authorList>
    </citation>
    <scope>NUCLEOTIDE SEQUENCE [LARGE SCALE GENOMIC DNA]</scope>
    <source>
        <strain evidence="3">6684</strain>
    </source>
</reference>
<dbReference type="Proteomes" id="UP000037122">
    <property type="component" value="Unassembled WGS sequence"/>
</dbReference>
<keyword evidence="1" id="KW-0812">Transmembrane</keyword>
<proteinExistence type="predicted"/>
<evidence type="ECO:0000256" key="1">
    <source>
        <dbReference type="SAM" id="Phobius"/>
    </source>
</evidence>
<evidence type="ECO:0000313" key="3">
    <source>
        <dbReference type="Proteomes" id="UP000037122"/>
    </source>
</evidence>